<reference evidence="1" key="1">
    <citation type="journal article" date="2023" name="Mol. Biol. Evol.">
        <title>Third-Generation Sequencing Reveals the Adaptive Role of the Epigenome in Three Deep-Sea Polychaetes.</title>
        <authorList>
            <person name="Perez M."/>
            <person name="Aroh O."/>
            <person name="Sun Y."/>
            <person name="Lan Y."/>
            <person name="Juniper S.K."/>
            <person name="Young C.R."/>
            <person name="Angers B."/>
            <person name="Qian P.Y."/>
        </authorList>
    </citation>
    <scope>NUCLEOTIDE SEQUENCE</scope>
    <source>
        <strain evidence="1">R07B-5</strain>
    </source>
</reference>
<dbReference type="AlphaFoldDB" id="A0AAD9NTU1"/>
<evidence type="ECO:0000313" key="2">
    <source>
        <dbReference type="Proteomes" id="UP001209878"/>
    </source>
</evidence>
<protein>
    <submittedName>
        <fullName evidence="1">Uncharacterized protein</fullName>
    </submittedName>
</protein>
<dbReference type="EMBL" id="JAODUO010000364">
    <property type="protein sequence ID" value="KAK2182155.1"/>
    <property type="molecule type" value="Genomic_DNA"/>
</dbReference>
<name>A0AAD9NTU1_RIDPI</name>
<keyword evidence="2" id="KW-1185">Reference proteome</keyword>
<evidence type="ECO:0000313" key="1">
    <source>
        <dbReference type="EMBL" id="KAK2182155.1"/>
    </source>
</evidence>
<organism evidence="1 2">
    <name type="scientific">Ridgeia piscesae</name>
    <name type="common">Tubeworm</name>
    <dbReference type="NCBI Taxonomy" id="27915"/>
    <lineage>
        <taxon>Eukaryota</taxon>
        <taxon>Metazoa</taxon>
        <taxon>Spiralia</taxon>
        <taxon>Lophotrochozoa</taxon>
        <taxon>Annelida</taxon>
        <taxon>Polychaeta</taxon>
        <taxon>Sedentaria</taxon>
        <taxon>Canalipalpata</taxon>
        <taxon>Sabellida</taxon>
        <taxon>Siboglinidae</taxon>
        <taxon>Ridgeia</taxon>
    </lineage>
</organism>
<proteinExistence type="predicted"/>
<accession>A0AAD9NTU1</accession>
<sequence length="142" mass="15595">MQTMPINLASTQAMSNQRMYPTVPISQVFTQLSHIASSESVALSQHREVPTADTTPRCHRYQSNAVCQQITVNDVTYTDVSTAIPQSQVKSHHHHHHQRPWVGFLGRTVIPTVQCVCLSTGGDASCSGCGRPHTWEPLPPAP</sequence>
<dbReference type="Proteomes" id="UP001209878">
    <property type="component" value="Unassembled WGS sequence"/>
</dbReference>
<gene>
    <name evidence="1" type="ORF">NP493_364g00019</name>
</gene>
<comment type="caution">
    <text evidence="1">The sequence shown here is derived from an EMBL/GenBank/DDBJ whole genome shotgun (WGS) entry which is preliminary data.</text>
</comment>